<keyword evidence="1" id="KW-0812">Transmembrane</keyword>
<feature type="transmembrane region" description="Helical" evidence="1">
    <location>
        <begin position="60"/>
        <end position="80"/>
    </location>
</feature>
<evidence type="ECO:0000313" key="2">
    <source>
        <dbReference type="EMBL" id="QHS95727.1"/>
    </source>
</evidence>
<organism evidence="2">
    <name type="scientific">viral metagenome</name>
    <dbReference type="NCBI Taxonomy" id="1070528"/>
    <lineage>
        <taxon>unclassified sequences</taxon>
        <taxon>metagenomes</taxon>
        <taxon>organismal metagenomes</taxon>
    </lineage>
</organism>
<keyword evidence="1" id="KW-1133">Transmembrane helix</keyword>
<evidence type="ECO:0008006" key="3">
    <source>
        <dbReference type="Google" id="ProtNLM"/>
    </source>
</evidence>
<evidence type="ECO:0000256" key="1">
    <source>
        <dbReference type="SAM" id="Phobius"/>
    </source>
</evidence>
<accession>A0A6C0BTQ6</accession>
<name>A0A6C0BTQ6_9ZZZZ</name>
<sequence length="104" mass="11576">MKYQLIIGAVLALLDTVSLPLLKTAYITNNHFFLSLGVVIGVVQKLIFYNSMKYTTLTVLNVLWDLLSDVFVSLVGIFIFRESITTTKLVGIALSFVSIYLLNA</sequence>
<dbReference type="AlphaFoldDB" id="A0A6C0BTQ6"/>
<dbReference type="Gene3D" id="1.10.3730.20">
    <property type="match status" value="1"/>
</dbReference>
<dbReference type="InterPro" id="IPR037185">
    <property type="entry name" value="EmrE-like"/>
</dbReference>
<protein>
    <recommendedName>
        <fullName evidence="3">EamA domain-containing protein</fullName>
    </recommendedName>
</protein>
<dbReference type="EMBL" id="MN739256">
    <property type="protein sequence ID" value="QHS95727.1"/>
    <property type="molecule type" value="Genomic_DNA"/>
</dbReference>
<keyword evidence="1" id="KW-0472">Membrane</keyword>
<feature type="transmembrane region" description="Helical" evidence="1">
    <location>
        <begin position="30"/>
        <end position="48"/>
    </location>
</feature>
<reference evidence="2" key="1">
    <citation type="journal article" date="2020" name="Nature">
        <title>Giant virus diversity and host interactions through global metagenomics.</title>
        <authorList>
            <person name="Schulz F."/>
            <person name="Roux S."/>
            <person name="Paez-Espino D."/>
            <person name="Jungbluth S."/>
            <person name="Walsh D.A."/>
            <person name="Denef V.J."/>
            <person name="McMahon K.D."/>
            <person name="Konstantinidis K.T."/>
            <person name="Eloe-Fadrosh E.A."/>
            <person name="Kyrpides N.C."/>
            <person name="Woyke T."/>
        </authorList>
    </citation>
    <scope>NUCLEOTIDE SEQUENCE</scope>
    <source>
        <strain evidence="2">GVMAG-M-3300018868-6</strain>
    </source>
</reference>
<proteinExistence type="predicted"/>
<dbReference type="SUPFAM" id="SSF103481">
    <property type="entry name" value="Multidrug resistance efflux transporter EmrE"/>
    <property type="match status" value="1"/>
</dbReference>
<feature type="transmembrane region" description="Helical" evidence="1">
    <location>
        <begin position="86"/>
        <end position="103"/>
    </location>
</feature>